<dbReference type="Proteomes" id="UP000729402">
    <property type="component" value="Unassembled WGS sequence"/>
</dbReference>
<evidence type="ECO:0000256" key="1">
    <source>
        <dbReference type="SAM" id="MobiDB-lite"/>
    </source>
</evidence>
<reference evidence="3" key="1">
    <citation type="journal article" date="2021" name="bioRxiv">
        <title>Whole Genome Assembly and Annotation of Northern Wild Rice, Zizania palustris L., Supports a Whole Genome Duplication in the Zizania Genus.</title>
        <authorList>
            <person name="Haas M."/>
            <person name="Kono T."/>
            <person name="Macchietto M."/>
            <person name="Millas R."/>
            <person name="McGilp L."/>
            <person name="Shao M."/>
            <person name="Duquette J."/>
            <person name="Hirsch C.N."/>
            <person name="Kimball J."/>
        </authorList>
    </citation>
    <scope>NUCLEOTIDE SEQUENCE</scope>
    <source>
        <tissue evidence="3">Fresh leaf tissue</tissue>
    </source>
</reference>
<protein>
    <recommendedName>
        <fullName evidence="2">BIRD-IDD transcription factor fourth C2HC zinc finger domain-containing protein</fullName>
    </recommendedName>
</protein>
<sequence length="168" mass="17724">MLASRRDSFITHRAFCDALAEESARTVTAAAAVAGQQHPCHPGLLFSHGGRAGGGVGWQLPAGAAAVRVVVAHGAPAAPAARDGRRGRSGVQLRVGEVGPVVHWELHAREEQRATCRYELRILVVVRGARGLLGAHVRHRAASESDADGRNAESAIEPRPDDEQPSTD</sequence>
<dbReference type="Pfam" id="PF22992">
    <property type="entry name" value="C2CH-4th_BIRD-IDD"/>
    <property type="match status" value="1"/>
</dbReference>
<evidence type="ECO:0000313" key="3">
    <source>
        <dbReference type="EMBL" id="KAG8045576.1"/>
    </source>
</evidence>
<accession>A0A8J5RUA4</accession>
<dbReference type="InterPro" id="IPR055185">
    <property type="entry name" value="C2CH-4th_BIRD-IDD"/>
</dbReference>
<evidence type="ECO:0000313" key="4">
    <source>
        <dbReference type="Proteomes" id="UP000729402"/>
    </source>
</evidence>
<feature type="compositionally biased region" description="Basic and acidic residues" evidence="1">
    <location>
        <begin position="141"/>
        <end position="162"/>
    </location>
</feature>
<dbReference type="EMBL" id="JAAALK010000290">
    <property type="protein sequence ID" value="KAG8045576.1"/>
    <property type="molecule type" value="Genomic_DNA"/>
</dbReference>
<gene>
    <name evidence="3" type="ORF">GUJ93_ZPchr0008g12371</name>
</gene>
<reference evidence="3" key="2">
    <citation type="submission" date="2021-02" db="EMBL/GenBank/DDBJ databases">
        <authorList>
            <person name="Kimball J.A."/>
            <person name="Haas M.W."/>
            <person name="Macchietto M."/>
            <person name="Kono T."/>
            <person name="Duquette J."/>
            <person name="Shao M."/>
        </authorList>
    </citation>
    <scope>NUCLEOTIDE SEQUENCE</scope>
    <source>
        <tissue evidence="3">Fresh leaf tissue</tissue>
    </source>
</reference>
<comment type="caution">
    <text evidence="3">The sequence shown here is derived from an EMBL/GenBank/DDBJ whole genome shotgun (WGS) entry which is preliminary data.</text>
</comment>
<feature type="region of interest" description="Disordered" evidence="1">
    <location>
        <begin position="139"/>
        <end position="168"/>
    </location>
</feature>
<name>A0A8J5RUA4_ZIZPA</name>
<feature type="domain" description="BIRD-IDD transcription factor fourth C2HC zinc finger" evidence="2">
    <location>
        <begin position="4"/>
        <end position="31"/>
    </location>
</feature>
<evidence type="ECO:0000259" key="2">
    <source>
        <dbReference type="Pfam" id="PF22992"/>
    </source>
</evidence>
<dbReference type="AlphaFoldDB" id="A0A8J5RUA4"/>
<organism evidence="3 4">
    <name type="scientific">Zizania palustris</name>
    <name type="common">Northern wild rice</name>
    <dbReference type="NCBI Taxonomy" id="103762"/>
    <lineage>
        <taxon>Eukaryota</taxon>
        <taxon>Viridiplantae</taxon>
        <taxon>Streptophyta</taxon>
        <taxon>Embryophyta</taxon>
        <taxon>Tracheophyta</taxon>
        <taxon>Spermatophyta</taxon>
        <taxon>Magnoliopsida</taxon>
        <taxon>Liliopsida</taxon>
        <taxon>Poales</taxon>
        <taxon>Poaceae</taxon>
        <taxon>BOP clade</taxon>
        <taxon>Oryzoideae</taxon>
        <taxon>Oryzeae</taxon>
        <taxon>Zizaniinae</taxon>
        <taxon>Zizania</taxon>
    </lineage>
</organism>
<proteinExistence type="predicted"/>
<keyword evidence="4" id="KW-1185">Reference proteome</keyword>